<keyword evidence="2" id="KW-1185">Reference proteome</keyword>
<dbReference type="PROSITE" id="PS51257">
    <property type="entry name" value="PROKAR_LIPOPROTEIN"/>
    <property type="match status" value="1"/>
</dbReference>
<evidence type="ECO:0000313" key="2">
    <source>
        <dbReference type="Proteomes" id="UP000294498"/>
    </source>
</evidence>
<gene>
    <name evidence="1" type="ORF">EDB95_4296</name>
</gene>
<dbReference type="EMBL" id="SODV01000002">
    <property type="protein sequence ID" value="TDW96465.1"/>
    <property type="molecule type" value="Genomic_DNA"/>
</dbReference>
<accession>A0A4R8DG54</accession>
<evidence type="ECO:0000313" key="1">
    <source>
        <dbReference type="EMBL" id="TDW96465.1"/>
    </source>
</evidence>
<dbReference type="Proteomes" id="UP000294498">
    <property type="component" value="Unassembled WGS sequence"/>
</dbReference>
<reference evidence="1 2" key="1">
    <citation type="submission" date="2019-03" db="EMBL/GenBank/DDBJ databases">
        <title>Genomic Encyclopedia of Type Strains, Phase IV (KMG-IV): sequencing the most valuable type-strain genomes for metagenomic binning, comparative biology and taxonomic classification.</title>
        <authorList>
            <person name="Goeker M."/>
        </authorList>
    </citation>
    <scope>NUCLEOTIDE SEQUENCE [LARGE SCALE GENOMIC DNA]</scope>
    <source>
        <strain evidence="1 2">DSM 100059</strain>
    </source>
</reference>
<sequence length="48" mass="5168">MYRAMKKNAIAVVILVVLIATVMASCGTSSSLKRSRIGCPSTRYSIGY</sequence>
<comment type="caution">
    <text evidence="1">The sequence shown here is derived from an EMBL/GenBank/DDBJ whole genome shotgun (WGS) entry which is preliminary data.</text>
</comment>
<dbReference type="AlphaFoldDB" id="A0A4R8DG54"/>
<organism evidence="1 2">
    <name type="scientific">Dinghuibacter silviterrae</name>
    <dbReference type="NCBI Taxonomy" id="1539049"/>
    <lineage>
        <taxon>Bacteria</taxon>
        <taxon>Pseudomonadati</taxon>
        <taxon>Bacteroidota</taxon>
        <taxon>Chitinophagia</taxon>
        <taxon>Chitinophagales</taxon>
        <taxon>Chitinophagaceae</taxon>
        <taxon>Dinghuibacter</taxon>
    </lineage>
</organism>
<name>A0A4R8DG54_9BACT</name>
<protein>
    <submittedName>
        <fullName evidence="1">Uncharacterized protein</fullName>
    </submittedName>
</protein>
<proteinExistence type="predicted"/>